<keyword evidence="2" id="KW-1185">Reference proteome</keyword>
<evidence type="ECO:0000313" key="2">
    <source>
        <dbReference type="Proteomes" id="UP000478052"/>
    </source>
</evidence>
<dbReference type="OrthoDB" id="426210at2759"/>
<dbReference type="AlphaFoldDB" id="A0A6G0YGZ3"/>
<evidence type="ECO:0000313" key="1">
    <source>
        <dbReference type="EMBL" id="KAF0755786.1"/>
    </source>
</evidence>
<sequence length="99" mass="11935">LNLETLEQRRLRLDLYFSYKLFSGNVDCPEFLSRFSFYTPTRNSRSKNTFYLNTEVANYASNIPHHRNMKTINKLNIDLFILPNFYSFKNYCNFLLRNS</sequence>
<reference evidence="1 2" key="1">
    <citation type="submission" date="2019-08" db="EMBL/GenBank/DDBJ databases">
        <title>Whole genome of Aphis craccivora.</title>
        <authorList>
            <person name="Voronova N.V."/>
            <person name="Shulinski R.S."/>
            <person name="Bandarenka Y.V."/>
            <person name="Zhorov D.G."/>
            <person name="Warner D."/>
        </authorList>
    </citation>
    <scope>NUCLEOTIDE SEQUENCE [LARGE SCALE GENOMIC DNA]</scope>
    <source>
        <strain evidence="1">180601</strain>
        <tissue evidence="1">Whole Body</tissue>
    </source>
</reference>
<organism evidence="1 2">
    <name type="scientific">Aphis craccivora</name>
    <name type="common">Cowpea aphid</name>
    <dbReference type="NCBI Taxonomy" id="307492"/>
    <lineage>
        <taxon>Eukaryota</taxon>
        <taxon>Metazoa</taxon>
        <taxon>Ecdysozoa</taxon>
        <taxon>Arthropoda</taxon>
        <taxon>Hexapoda</taxon>
        <taxon>Insecta</taxon>
        <taxon>Pterygota</taxon>
        <taxon>Neoptera</taxon>
        <taxon>Paraneoptera</taxon>
        <taxon>Hemiptera</taxon>
        <taxon>Sternorrhyncha</taxon>
        <taxon>Aphidomorpha</taxon>
        <taxon>Aphidoidea</taxon>
        <taxon>Aphididae</taxon>
        <taxon>Aphidini</taxon>
        <taxon>Aphis</taxon>
        <taxon>Aphis</taxon>
    </lineage>
</organism>
<proteinExistence type="predicted"/>
<protein>
    <submittedName>
        <fullName evidence="1">Uncharacterized protein</fullName>
    </submittedName>
</protein>
<name>A0A6G0YGZ3_APHCR</name>
<feature type="non-terminal residue" evidence="1">
    <location>
        <position position="1"/>
    </location>
</feature>
<dbReference type="Proteomes" id="UP000478052">
    <property type="component" value="Unassembled WGS sequence"/>
</dbReference>
<accession>A0A6G0YGZ3</accession>
<dbReference type="EMBL" id="VUJU01004018">
    <property type="protein sequence ID" value="KAF0755786.1"/>
    <property type="molecule type" value="Genomic_DNA"/>
</dbReference>
<comment type="caution">
    <text evidence="1">The sequence shown here is derived from an EMBL/GenBank/DDBJ whole genome shotgun (WGS) entry which is preliminary data.</text>
</comment>
<gene>
    <name evidence="1" type="ORF">FWK35_00035753</name>
</gene>